<organism evidence="1 2">
    <name type="scientific">Tilletia controversa</name>
    <name type="common">dwarf bunt fungus</name>
    <dbReference type="NCBI Taxonomy" id="13291"/>
    <lineage>
        <taxon>Eukaryota</taxon>
        <taxon>Fungi</taxon>
        <taxon>Dikarya</taxon>
        <taxon>Basidiomycota</taxon>
        <taxon>Ustilaginomycotina</taxon>
        <taxon>Exobasidiomycetes</taxon>
        <taxon>Tilletiales</taxon>
        <taxon>Tilletiaceae</taxon>
        <taxon>Tilletia</taxon>
    </lineage>
</organism>
<evidence type="ECO:0000313" key="2">
    <source>
        <dbReference type="Proteomes" id="UP000077684"/>
    </source>
</evidence>
<sequence length="98" mass="10962">MVSAAARQWPLLSPIRSLTPSVFFELNLVQPGHPSHKSNKHSSPTINPSQWTIRISALAITFYMTHSRPRTRTQLCASPPYYSWVGTSGPCESCYQTV</sequence>
<dbReference type="Proteomes" id="UP000077684">
    <property type="component" value="Unassembled WGS sequence"/>
</dbReference>
<keyword evidence="2" id="KW-1185">Reference proteome</keyword>
<comment type="caution">
    <text evidence="1">The sequence shown here is derived from an EMBL/GenBank/DDBJ whole genome shotgun (WGS) entry which is preliminary data.</text>
</comment>
<protein>
    <submittedName>
        <fullName evidence="1">Uncharacterized protein</fullName>
    </submittedName>
</protein>
<gene>
    <name evidence="1" type="ORF">A4X06_0g7971</name>
</gene>
<name>A0A8X7MM03_9BASI</name>
<dbReference type="AlphaFoldDB" id="A0A8X7MM03"/>
<reference evidence="1" key="1">
    <citation type="submission" date="2016-04" db="EMBL/GenBank/DDBJ databases">
        <authorList>
            <person name="Nguyen H.D."/>
            <person name="Samba Siva P."/>
            <person name="Cullis J."/>
            <person name="Levesque C.A."/>
            <person name="Hambleton S."/>
        </authorList>
    </citation>
    <scope>NUCLEOTIDE SEQUENCE</scope>
    <source>
        <strain evidence="1">DAOMC 236426</strain>
    </source>
</reference>
<reference evidence="1" key="2">
    <citation type="journal article" date="2019" name="IMA Fungus">
        <title>Genome sequencing and comparison of five Tilletia species to identify candidate genes for the detection of regulated species infecting wheat.</title>
        <authorList>
            <person name="Nguyen H.D.T."/>
            <person name="Sultana T."/>
            <person name="Kesanakurti P."/>
            <person name="Hambleton S."/>
        </authorList>
    </citation>
    <scope>NUCLEOTIDE SEQUENCE</scope>
    <source>
        <strain evidence="1">DAOMC 236426</strain>
    </source>
</reference>
<dbReference type="EMBL" id="LWDE02001559">
    <property type="protein sequence ID" value="KAE8239933.1"/>
    <property type="molecule type" value="Genomic_DNA"/>
</dbReference>
<accession>A0A8X7MM03</accession>
<proteinExistence type="predicted"/>
<evidence type="ECO:0000313" key="1">
    <source>
        <dbReference type="EMBL" id="KAE8239933.1"/>
    </source>
</evidence>